<evidence type="ECO:0000313" key="4">
    <source>
        <dbReference type="Proteomes" id="UP000067738"/>
    </source>
</evidence>
<keyword evidence="2" id="KW-0472">Membrane</keyword>
<dbReference type="Proteomes" id="UP000067738">
    <property type="component" value="Chromosome"/>
</dbReference>
<proteinExistence type="predicted"/>
<dbReference type="KEGG" id="mmil:sm9_1447"/>
<keyword evidence="2" id="KW-1133">Transmembrane helix</keyword>
<feature type="transmembrane region" description="Helical" evidence="2">
    <location>
        <begin position="74"/>
        <end position="93"/>
    </location>
</feature>
<reference evidence="3 4" key="1">
    <citation type="submission" date="2015-04" db="EMBL/GenBank/DDBJ databases">
        <title>The complete genome sequence of the rumen methanogen Methanobrevibacter millerae SM9.</title>
        <authorList>
            <person name="Leahy S.C."/>
            <person name="Kelly W.J."/>
            <person name="Pacheco D.M."/>
            <person name="Li D."/>
            <person name="Altermann E."/>
            <person name="Attwood G.T."/>
        </authorList>
    </citation>
    <scope>NUCLEOTIDE SEQUENCE [LARGE SCALE GENOMIC DNA]</scope>
    <source>
        <strain evidence="3 4">SM9</strain>
    </source>
</reference>
<sequence>MAPQEYTSFTVVFNAAIAGNVTNVVIAGSNMTGNVTNSCDAEIVNKTEPTPGSTPEPTPKHDEPVTQYADKHATGNPIILLLLVIMGTIPIRIRKK</sequence>
<dbReference type="PATRIC" id="fig|230361.4.peg.1493"/>
<feature type="region of interest" description="Disordered" evidence="1">
    <location>
        <begin position="44"/>
        <end position="65"/>
    </location>
</feature>
<keyword evidence="4" id="KW-1185">Reference proteome</keyword>
<evidence type="ECO:0000256" key="1">
    <source>
        <dbReference type="SAM" id="MobiDB-lite"/>
    </source>
</evidence>
<dbReference type="RefSeq" id="WP_058739474.1">
    <property type="nucleotide sequence ID" value="NZ_CP011266.1"/>
</dbReference>
<name>A0A0U3CL47_9EURY</name>
<protein>
    <recommendedName>
        <fullName evidence="5">Adhesin-like protein</fullName>
    </recommendedName>
</protein>
<evidence type="ECO:0000256" key="2">
    <source>
        <dbReference type="SAM" id="Phobius"/>
    </source>
</evidence>
<dbReference type="GeneID" id="26736394"/>
<evidence type="ECO:0000313" key="3">
    <source>
        <dbReference type="EMBL" id="ALT69228.1"/>
    </source>
</evidence>
<dbReference type="AlphaFoldDB" id="A0A0U3CL47"/>
<keyword evidence="2" id="KW-0812">Transmembrane</keyword>
<organism evidence="3 4">
    <name type="scientific">Methanobrevibacter millerae</name>
    <dbReference type="NCBI Taxonomy" id="230361"/>
    <lineage>
        <taxon>Archaea</taxon>
        <taxon>Methanobacteriati</taxon>
        <taxon>Methanobacteriota</taxon>
        <taxon>Methanomada group</taxon>
        <taxon>Methanobacteria</taxon>
        <taxon>Methanobacteriales</taxon>
        <taxon>Methanobacteriaceae</taxon>
        <taxon>Methanobrevibacter</taxon>
    </lineage>
</organism>
<accession>A0A0U3CL47</accession>
<evidence type="ECO:0008006" key="5">
    <source>
        <dbReference type="Google" id="ProtNLM"/>
    </source>
</evidence>
<dbReference type="EMBL" id="CP011266">
    <property type="protein sequence ID" value="ALT69228.1"/>
    <property type="molecule type" value="Genomic_DNA"/>
</dbReference>
<gene>
    <name evidence="3" type="ORF">sm9_1447</name>
</gene>